<accession>A0ABP0D0X8</accession>
<keyword evidence="2" id="KW-0812">Transmembrane</keyword>
<proteinExistence type="predicted"/>
<keyword evidence="4" id="KW-1185">Reference proteome</keyword>
<sequence length="337" mass="36002">MTTVPSLTDSAAPTTTVAATTTAAITATGTSLPVALTTPFVQPGSCSDIFSTTSFFVGASGFAEEYITVAVSDANDPRFTACMPSGWGDLAATRRFEFSPAVCPSGWTAYNLRSTALTTVMPGTTSYAGLITAYCCANNYHLGWFDSVKDLHNASLASIQSPACIQTLGPATTTTDNEGWTTTTMTTTAPITSVLVQNAWHISWQTTDVKHLTPSPPPWPCSDNYGYPKWVPTVSITPEPNCNDGQYVDHSFDALGRFLYIGLPIICVAVLLSCCACFYRAGRLGGSPRRRRIQARAKRAARAGQAREDQQALQVARTADATDAGDSIPLKAKRRTR</sequence>
<dbReference type="EMBL" id="CAWUHC010000175">
    <property type="protein sequence ID" value="CAK7237136.1"/>
    <property type="molecule type" value="Genomic_DNA"/>
</dbReference>
<keyword evidence="2" id="KW-0472">Membrane</keyword>
<dbReference type="Proteomes" id="UP001642406">
    <property type="component" value="Unassembled WGS sequence"/>
</dbReference>
<evidence type="ECO:0000313" key="3">
    <source>
        <dbReference type="EMBL" id="CAK7237136.1"/>
    </source>
</evidence>
<protein>
    <submittedName>
        <fullName evidence="3">Uncharacterized protein</fullName>
    </submittedName>
</protein>
<feature type="region of interest" description="Disordered" evidence="1">
    <location>
        <begin position="299"/>
        <end position="337"/>
    </location>
</feature>
<evidence type="ECO:0000256" key="1">
    <source>
        <dbReference type="SAM" id="MobiDB-lite"/>
    </source>
</evidence>
<evidence type="ECO:0000313" key="4">
    <source>
        <dbReference type="Proteomes" id="UP001642406"/>
    </source>
</evidence>
<name>A0ABP0D0X8_9PEZI</name>
<evidence type="ECO:0000256" key="2">
    <source>
        <dbReference type="SAM" id="Phobius"/>
    </source>
</evidence>
<feature type="transmembrane region" description="Helical" evidence="2">
    <location>
        <begin position="258"/>
        <end position="282"/>
    </location>
</feature>
<gene>
    <name evidence="3" type="ORF">SBRCBS47491_009874</name>
</gene>
<keyword evidence="2" id="KW-1133">Transmembrane helix</keyword>
<reference evidence="3 4" key="1">
    <citation type="submission" date="2024-01" db="EMBL/GenBank/DDBJ databases">
        <authorList>
            <person name="Allen C."/>
            <person name="Tagirdzhanova G."/>
        </authorList>
    </citation>
    <scope>NUCLEOTIDE SEQUENCE [LARGE SCALE GENOMIC DNA]</scope>
</reference>
<comment type="caution">
    <text evidence="3">The sequence shown here is derived from an EMBL/GenBank/DDBJ whole genome shotgun (WGS) entry which is preliminary data.</text>
</comment>
<organism evidence="3 4">
    <name type="scientific">Sporothrix bragantina</name>
    <dbReference type="NCBI Taxonomy" id="671064"/>
    <lineage>
        <taxon>Eukaryota</taxon>
        <taxon>Fungi</taxon>
        <taxon>Dikarya</taxon>
        <taxon>Ascomycota</taxon>
        <taxon>Pezizomycotina</taxon>
        <taxon>Sordariomycetes</taxon>
        <taxon>Sordariomycetidae</taxon>
        <taxon>Ophiostomatales</taxon>
        <taxon>Ophiostomataceae</taxon>
        <taxon>Sporothrix</taxon>
    </lineage>
</organism>